<dbReference type="Proteomes" id="UP000788262">
    <property type="component" value="Unassembled WGS sequence"/>
</dbReference>
<evidence type="ECO:0000256" key="4">
    <source>
        <dbReference type="ARBA" id="ARBA00023194"/>
    </source>
</evidence>
<dbReference type="EMBL" id="JAFFZS010000055">
    <property type="protein sequence ID" value="MBN0049012.1"/>
    <property type="molecule type" value="Genomic_DNA"/>
</dbReference>
<organism evidence="10 11">
    <name type="scientific">Streptomyces actuosus</name>
    <dbReference type="NCBI Taxonomy" id="1885"/>
    <lineage>
        <taxon>Bacteria</taxon>
        <taxon>Bacillati</taxon>
        <taxon>Actinomycetota</taxon>
        <taxon>Actinomycetes</taxon>
        <taxon>Kitasatosporales</taxon>
        <taxon>Streptomycetaceae</taxon>
        <taxon>Streptomyces</taxon>
    </lineage>
</organism>
<dbReference type="SUPFAM" id="SSF52151">
    <property type="entry name" value="FabD/lysophospholipase-like"/>
    <property type="match status" value="1"/>
</dbReference>
<dbReference type="PROSITE" id="PS52004">
    <property type="entry name" value="KS3_2"/>
    <property type="match status" value="1"/>
</dbReference>
<dbReference type="SMART" id="SM00823">
    <property type="entry name" value="PKS_PP"/>
    <property type="match status" value="2"/>
</dbReference>
<proteinExistence type="predicted"/>
<dbReference type="Pfam" id="PF08659">
    <property type="entry name" value="KR"/>
    <property type="match status" value="1"/>
</dbReference>
<dbReference type="InterPro" id="IPR006162">
    <property type="entry name" value="Ppantetheine_attach_site"/>
</dbReference>
<evidence type="ECO:0000256" key="5">
    <source>
        <dbReference type="ARBA" id="ARBA00023268"/>
    </source>
</evidence>
<dbReference type="SUPFAM" id="SSF53901">
    <property type="entry name" value="Thiolase-like"/>
    <property type="match status" value="1"/>
</dbReference>
<feature type="domain" description="Ketosynthase family 3 (KS3)" evidence="9">
    <location>
        <begin position="238"/>
        <end position="648"/>
    </location>
</feature>
<dbReference type="InterPro" id="IPR001227">
    <property type="entry name" value="Ac_transferase_dom_sf"/>
</dbReference>
<dbReference type="Pfam" id="PF00698">
    <property type="entry name" value="Acyl_transf_1"/>
    <property type="match status" value="1"/>
</dbReference>
<dbReference type="SUPFAM" id="SSF55048">
    <property type="entry name" value="Probable ACP-binding domain of malonyl-CoA ACP transacylase"/>
    <property type="match status" value="1"/>
</dbReference>
<dbReference type="InterPro" id="IPR016036">
    <property type="entry name" value="Malonyl_transacylase_ACP-bd"/>
</dbReference>
<dbReference type="Pfam" id="PF00109">
    <property type="entry name" value="ketoacyl-synt"/>
    <property type="match status" value="1"/>
</dbReference>
<dbReference type="InterPro" id="IPR014030">
    <property type="entry name" value="Ketoacyl_synth_N"/>
</dbReference>
<dbReference type="CDD" id="cd00833">
    <property type="entry name" value="PKS"/>
    <property type="match status" value="1"/>
</dbReference>
<dbReference type="InterPro" id="IPR020841">
    <property type="entry name" value="PKS_Beta-ketoAc_synthase_dom"/>
</dbReference>
<keyword evidence="3" id="KW-0808">Transferase</keyword>
<dbReference type="NCBIfam" id="NF045894">
    <property type="entry name" value="PKS_plus_SDR"/>
    <property type="match status" value="1"/>
</dbReference>
<dbReference type="InterPro" id="IPR036736">
    <property type="entry name" value="ACP-like_sf"/>
</dbReference>
<dbReference type="CDD" id="cd08952">
    <property type="entry name" value="KR_1_SDR_x"/>
    <property type="match status" value="1"/>
</dbReference>
<evidence type="ECO:0000256" key="6">
    <source>
        <dbReference type="ARBA" id="ARBA00023315"/>
    </source>
</evidence>
<dbReference type="InterPro" id="IPR014043">
    <property type="entry name" value="Acyl_transferase_dom"/>
</dbReference>
<dbReference type="InterPro" id="IPR016039">
    <property type="entry name" value="Thiolase-like"/>
</dbReference>
<dbReference type="Gene3D" id="1.10.1200.10">
    <property type="entry name" value="ACP-like"/>
    <property type="match status" value="2"/>
</dbReference>
<evidence type="ECO:0000256" key="3">
    <source>
        <dbReference type="ARBA" id="ARBA00022679"/>
    </source>
</evidence>
<evidence type="ECO:0000256" key="7">
    <source>
        <dbReference type="SAM" id="MobiDB-lite"/>
    </source>
</evidence>
<dbReference type="Pfam" id="PF02801">
    <property type="entry name" value="Ketoacyl-synt_C"/>
    <property type="match status" value="1"/>
</dbReference>
<accession>A0ABS2W0T0</accession>
<keyword evidence="2" id="KW-0597">Phosphoprotein</keyword>
<dbReference type="Gene3D" id="3.40.50.720">
    <property type="entry name" value="NAD(P)-binding Rossmann-like Domain"/>
    <property type="match status" value="2"/>
</dbReference>
<feature type="domain" description="Carrier" evidence="8">
    <location>
        <begin position="1702"/>
        <end position="1777"/>
    </location>
</feature>
<gene>
    <name evidence="10" type="ORF">JS756_34010</name>
</gene>
<evidence type="ECO:0000313" key="11">
    <source>
        <dbReference type="Proteomes" id="UP000788262"/>
    </source>
</evidence>
<dbReference type="PROSITE" id="PS00606">
    <property type="entry name" value="KS3_1"/>
    <property type="match status" value="1"/>
</dbReference>
<feature type="region of interest" description="Disordered" evidence="7">
    <location>
        <begin position="650"/>
        <end position="686"/>
    </location>
</feature>
<dbReference type="SMART" id="SM00822">
    <property type="entry name" value="PKS_KR"/>
    <property type="match status" value="1"/>
</dbReference>
<dbReference type="Gene3D" id="3.40.366.10">
    <property type="entry name" value="Malonyl-Coenzyme A Acyl Carrier Protein, domain 2"/>
    <property type="match status" value="1"/>
</dbReference>
<dbReference type="SMART" id="SM00827">
    <property type="entry name" value="PKS_AT"/>
    <property type="match status" value="1"/>
</dbReference>
<name>A0ABS2W0T0_STRAS</name>
<evidence type="ECO:0000259" key="8">
    <source>
        <dbReference type="PROSITE" id="PS50075"/>
    </source>
</evidence>
<dbReference type="Gene3D" id="3.30.70.3290">
    <property type="match status" value="1"/>
</dbReference>
<keyword evidence="5" id="KW-0511">Multifunctional enzyme</keyword>
<dbReference type="PROSITE" id="PS50075">
    <property type="entry name" value="CARRIER"/>
    <property type="match status" value="2"/>
</dbReference>
<dbReference type="PANTHER" id="PTHR43775">
    <property type="entry name" value="FATTY ACID SYNTHASE"/>
    <property type="match status" value="1"/>
</dbReference>
<protein>
    <submittedName>
        <fullName evidence="10">SDR family NAD(P)-dependent oxidoreductase</fullName>
    </submittedName>
</protein>
<keyword evidence="4" id="KW-0045">Antibiotic biosynthesis</keyword>
<dbReference type="Pfam" id="PF18369">
    <property type="entry name" value="PKS_DE"/>
    <property type="match status" value="1"/>
</dbReference>
<dbReference type="SMART" id="SM00825">
    <property type="entry name" value="PKS_KS"/>
    <property type="match status" value="1"/>
</dbReference>
<evidence type="ECO:0000313" key="10">
    <source>
        <dbReference type="EMBL" id="MBN0049012.1"/>
    </source>
</evidence>
<dbReference type="Gene3D" id="3.40.47.10">
    <property type="match status" value="1"/>
</dbReference>
<dbReference type="InterPro" id="IPR018201">
    <property type="entry name" value="Ketoacyl_synth_AS"/>
</dbReference>
<feature type="domain" description="Carrier" evidence="8">
    <location>
        <begin position="130"/>
        <end position="205"/>
    </location>
</feature>
<reference evidence="10 11" key="1">
    <citation type="submission" date="2021-02" db="EMBL/GenBank/DDBJ databases">
        <title>Whole genome sequencing of Streptomyces actuosus VRA1.</title>
        <authorList>
            <person name="Sen G."/>
            <person name="Sen A."/>
        </authorList>
    </citation>
    <scope>NUCLEOTIDE SEQUENCE [LARGE SCALE GENOMIC DNA]</scope>
    <source>
        <strain evidence="10 11">VRA1</strain>
    </source>
</reference>
<dbReference type="InterPro" id="IPR016035">
    <property type="entry name" value="Acyl_Trfase/lysoPLipase"/>
</dbReference>
<dbReference type="SUPFAM" id="SSF51735">
    <property type="entry name" value="NAD(P)-binding Rossmann-fold domains"/>
    <property type="match status" value="2"/>
</dbReference>
<dbReference type="InterPro" id="IPR013968">
    <property type="entry name" value="PKS_KR"/>
</dbReference>
<sequence length="1863" mass="193060">DAFATVRRRAGLPAVALAWGPWAPGAGMTAELTEADLRRMARGGMVPLSPEQGLGAFDVAWRRTEATLVPIALERSVLRDRQAVAALPAMLRGLAVAPARRTAASAAGDGDAARDFRARLAGQADAERATAVLDLVRTQTALVLGHPSADAVEAGRDFRGLGIDSLTAVELRNRLNGATGLRLPATLVFDYPSPQALARHISGQLLGALAPADGIGSVPVVVPRTERGAAAAAGAGDDARIAVVGIGCRFPGGVRSPEEFWQLLGDGVDAIGAPPVDRGWQADGIEGGFLYDAAEFDPDFFGISPREALAMDPQQRVLLEISWEALERAAIDPRALHGSRTGVFVGTNYQGYGSAAHAVPEDAQGQLLTGHAASVTSGRVAYALGLEGPAVTVDTACSSSLVALHWAAQSLRSGECDLALAGGVTVMATPGAFADFDRQGGMAGDHRCKPFSDDADGTGWGEGAGVLLLERLSDARRNRHPVLAVVRGSAVNSDGASNGLTAPNGPSQQRVIRAALEAGGLGPADVDAVEAHGTGTRLGDPIEAQALLATYGQDRERPLWLGSVKSNIGHTQAAAGVAGVIKTVLAMRHGTLPRTLHLARPTTHVDWTAGRIQLLAEAQPWPRPGRARRAAVSSFGISGTNAHVVLEEGDAPHDDVDAPPADNGAPAAAAGGPNEGADTPGSSAAPVTRPLAWALSGRTPSALSGQAERLRAHLVARPELDPADVAHSLATGRAAFEHRAVVVGADREELLAGLAAVGRGEDPANMVRGRTGPAGRTAFLFSGQGSQRPGMGRELLDRFPVYADAFQRVCTAFAPHLAVPLADVVTAEEGTRLARLLDRTAYTQPALFAVHLALHELVRSWGVTPDVLTGHSIGELSAAHVAGVLTLPDACALVAARGRLMDALPEGGAMAAVEAAEDEVLPLLGEGAGVAAVNGPRAIVVSGDEDAVSDIAGHFAGLGRKTRRLRVSHAFHSAHMDAMLAEFEEVARGVRYAPPAIPIVSNTTGERATEAELTSPDHWVRHVRQTVRFADGVRTLRQDGVGVFVELGPDGSLTALTLDTLQDGDTDGPERQALAVPVLRRGRSEPVAALLAAGTLHVRGLAVPPTGLTAPARTVELPTYAFQRNRYWPAAATPAVAEAPGDADRANEEFWAAVERGDLGGLTDRPDLGADTPVSELLPALTSWRRRHRERSALDTGTYTAAWRPVPDGAPPVLSGTWLLVVPASRADDPWTDTLVKGLTTHGAHPLPLVVDCALTDTAALTEQLRALPERNTLQGVVSLLALDETEPATAQHTATPAGLAALLALTQALGDLEIGAPLWCATSGAVAATDRELPASPVQATAWGLGRVAALEAPQRWGGLVDLPARLDGRTAERLAAVLSGTTGEDQTAVRAGGILARRLVHTRPSATSAAGATAWDCAGQTVLVTGGTGALGARVARRLADRGARHLLLTGRRGPDADGAQALRDELAATGAEVTLAACDAADADALAALLAEHPVDAVVHAAGVLDDGLLQALTPERLDAVLRPKLAAARNLDRLTRDRDLSAFVLFSSLAGTLGAAGQANYAAANAYLDALAARRRAEGLPATSVAWGPWAGGGMAAGGPEAEARLRAGGVVPLDPDLALAALERAVTGTQAALTVAELDWDRFVPAFTAVRPAPLLAELPEAQALLRQSAQQGGADDTTGQELGNRLAGLSETEQERVLLQVVRGHVATVLGHGSVDAVDPDRAFTELGFDSLMAVELRNRLGVAAGLQLPATLLFDQPTPRVLARHLRSLAAPEDGGGAPVLDALDQLEAALARLAEDDAQRGRIASRLLSLSSRWGGAGETRAEWTDDGAGPLQERIESAGAEEIFDLIDNDLGIS</sequence>
<evidence type="ECO:0000259" key="9">
    <source>
        <dbReference type="PROSITE" id="PS52004"/>
    </source>
</evidence>
<dbReference type="PROSITE" id="PS00012">
    <property type="entry name" value="PHOSPHOPANTETHEINE"/>
    <property type="match status" value="2"/>
</dbReference>
<dbReference type="Pfam" id="PF00550">
    <property type="entry name" value="PP-binding"/>
    <property type="match status" value="2"/>
</dbReference>
<dbReference type="InterPro" id="IPR020806">
    <property type="entry name" value="PKS_PP-bd"/>
</dbReference>
<feature type="non-terminal residue" evidence="10">
    <location>
        <position position="1"/>
    </location>
</feature>
<comment type="caution">
    <text evidence="10">The sequence shown here is derived from an EMBL/GenBank/DDBJ whole genome shotgun (WGS) entry which is preliminary data.</text>
</comment>
<dbReference type="InterPro" id="IPR009081">
    <property type="entry name" value="PP-bd_ACP"/>
</dbReference>
<dbReference type="InterPro" id="IPR057326">
    <property type="entry name" value="KR_dom"/>
</dbReference>
<dbReference type="InterPro" id="IPR014031">
    <property type="entry name" value="Ketoacyl_synth_C"/>
</dbReference>
<dbReference type="InterPro" id="IPR036291">
    <property type="entry name" value="NAD(P)-bd_dom_sf"/>
</dbReference>
<dbReference type="PANTHER" id="PTHR43775:SF51">
    <property type="entry name" value="INACTIVE PHENOLPHTHIOCEROL SYNTHESIS POLYKETIDE SYNTHASE TYPE I PKS1-RELATED"/>
    <property type="match status" value="1"/>
</dbReference>
<keyword evidence="1" id="KW-0596">Phosphopantetheine</keyword>
<dbReference type="InterPro" id="IPR050091">
    <property type="entry name" value="PKS_NRPS_Biosynth_Enz"/>
</dbReference>
<evidence type="ECO:0000256" key="2">
    <source>
        <dbReference type="ARBA" id="ARBA00022553"/>
    </source>
</evidence>
<keyword evidence="11" id="KW-1185">Reference proteome</keyword>
<feature type="compositionally biased region" description="Low complexity" evidence="7">
    <location>
        <begin position="658"/>
        <end position="678"/>
    </location>
</feature>
<dbReference type="Pfam" id="PF22621">
    <property type="entry name" value="CurL-like_PKS_C"/>
    <property type="match status" value="1"/>
</dbReference>
<dbReference type="InterPro" id="IPR041618">
    <property type="entry name" value="PKS_DE"/>
</dbReference>
<dbReference type="SUPFAM" id="SSF47336">
    <property type="entry name" value="ACP-like"/>
    <property type="match status" value="2"/>
</dbReference>
<keyword evidence="6" id="KW-0012">Acyltransferase</keyword>
<dbReference type="SMART" id="SM01294">
    <property type="entry name" value="PKS_PP_betabranch"/>
    <property type="match status" value="2"/>
</dbReference>
<evidence type="ECO:0000256" key="1">
    <source>
        <dbReference type="ARBA" id="ARBA00022450"/>
    </source>
</evidence>